<evidence type="ECO:0008006" key="10">
    <source>
        <dbReference type="Google" id="ProtNLM"/>
    </source>
</evidence>
<keyword evidence="7" id="KW-0503">Monooxygenase</keyword>
<evidence type="ECO:0000256" key="2">
    <source>
        <dbReference type="ARBA" id="ARBA00010617"/>
    </source>
</evidence>
<dbReference type="PRINTS" id="PR00385">
    <property type="entry name" value="P450"/>
</dbReference>
<keyword evidence="7" id="KW-0349">Heme</keyword>
<dbReference type="EMBL" id="JBBPBM010000056">
    <property type="protein sequence ID" value="KAK8517207.1"/>
    <property type="molecule type" value="Genomic_DNA"/>
</dbReference>
<dbReference type="InterPro" id="IPR017972">
    <property type="entry name" value="Cyt_P450_CS"/>
</dbReference>
<evidence type="ECO:0000256" key="7">
    <source>
        <dbReference type="RuleBase" id="RU000461"/>
    </source>
</evidence>
<dbReference type="SUPFAM" id="SSF48264">
    <property type="entry name" value="Cytochrome P450"/>
    <property type="match status" value="1"/>
</dbReference>
<comment type="subcellular location">
    <subcellularLocation>
        <location evidence="1">Membrane</location>
        <topology evidence="1">Single-pass membrane protein</topology>
    </subcellularLocation>
</comment>
<comment type="caution">
    <text evidence="8">The sequence shown here is derived from an EMBL/GenBank/DDBJ whole genome shotgun (WGS) entry which is preliminary data.</text>
</comment>
<dbReference type="InterPro" id="IPR002401">
    <property type="entry name" value="Cyt_P450_E_grp-I"/>
</dbReference>
<evidence type="ECO:0000313" key="8">
    <source>
        <dbReference type="EMBL" id="KAK8517207.1"/>
    </source>
</evidence>
<evidence type="ECO:0000256" key="3">
    <source>
        <dbReference type="ARBA" id="ARBA00022692"/>
    </source>
</evidence>
<dbReference type="Gene3D" id="1.10.630.10">
    <property type="entry name" value="Cytochrome P450"/>
    <property type="match status" value="1"/>
</dbReference>
<keyword evidence="7" id="KW-0560">Oxidoreductase</keyword>
<dbReference type="InterPro" id="IPR036396">
    <property type="entry name" value="Cyt_P450_sf"/>
</dbReference>
<accession>A0ABR2CCG9</accession>
<dbReference type="Proteomes" id="UP001472677">
    <property type="component" value="Unassembled WGS sequence"/>
</dbReference>
<evidence type="ECO:0000256" key="4">
    <source>
        <dbReference type="ARBA" id="ARBA00022723"/>
    </source>
</evidence>
<dbReference type="CDD" id="cd11043">
    <property type="entry name" value="CYP90-like"/>
    <property type="match status" value="1"/>
</dbReference>
<gene>
    <name evidence="8" type="ORF">V6N12_032404</name>
</gene>
<dbReference type="PROSITE" id="PS00086">
    <property type="entry name" value="CYTOCHROME_P450"/>
    <property type="match status" value="1"/>
</dbReference>
<comment type="similarity">
    <text evidence="2 7">Belongs to the cytochrome P450 family.</text>
</comment>
<organism evidence="8 9">
    <name type="scientific">Hibiscus sabdariffa</name>
    <name type="common">roselle</name>
    <dbReference type="NCBI Taxonomy" id="183260"/>
    <lineage>
        <taxon>Eukaryota</taxon>
        <taxon>Viridiplantae</taxon>
        <taxon>Streptophyta</taxon>
        <taxon>Embryophyta</taxon>
        <taxon>Tracheophyta</taxon>
        <taxon>Spermatophyta</taxon>
        <taxon>Magnoliopsida</taxon>
        <taxon>eudicotyledons</taxon>
        <taxon>Gunneridae</taxon>
        <taxon>Pentapetalae</taxon>
        <taxon>rosids</taxon>
        <taxon>malvids</taxon>
        <taxon>Malvales</taxon>
        <taxon>Malvaceae</taxon>
        <taxon>Malvoideae</taxon>
        <taxon>Hibiscus</taxon>
    </lineage>
</organism>
<name>A0ABR2CCG9_9ROSI</name>
<keyword evidence="4 7" id="KW-0479">Metal-binding</keyword>
<dbReference type="InterPro" id="IPR001128">
    <property type="entry name" value="Cyt_P450"/>
</dbReference>
<keyword evidence="9" id="KW-1185">Reference proteome</keyword>
<evidence type="ECO:0000256" key="5">
    <source>
        <dbReference type="ARBA" id="ARBA00022989"/>
    </source>
</evidence>
<keyword evidence="3" id="KW-0812">Transmembrane</keyword>
<dbReference type="PANTHER" id="PTHR24286">
    <property type="entry name" value="CYTOCHROME P450 26"/>
    <property type="match status" value="1"/>
</dbReference>
<evidence type="ECO:0000313" key="9">
    <source>
        <dbReference type="Proteomes" id="UP001472677"/>
    </source>
</evidence>
<dbReference type="Pfam" id="PF00067">
    <property type="entry name" value="p450"/>
    <property type="match status" value="1"/>
</dbReference>
<protein>
    <recommendedName>
        <fullName evidence="10">Ent-kaurenoic acid oxidase</fullName>
    </recommendedName>
</protein>
<reference evidence="8 9" key="1">
    <citation type="journal article" date="2024" name="G3 (Bethesda)">
        <title>Genome assembly of Hibiscus sabdariffa L. provides insights into metabolisms of medicinal natural products.</title>
        <authorList>
            <person name="Kim T."/>
        </authorList>
    </citation>
    <scope>NUCLEOTIDE SEQUENCE [LARGE SCALE GENOMIC DNA]</scope>
    <source>
        <strain evidence="8">TK-2024</strain>
        <tissue evidence="8">Old leaves</tissue>
    </source>
</reference>
<proteinExistence type="inferred from homology"/>
<keyword evidence="5" id="KW-0472">Membrane</keyword>
<keyword evidence="6 7" id="KW-0408">Iron</keyword>
<sequence>MALRGELNKIKSNNELKATKEQVQKHKADTLVVGKGTLHKSYLCIPLYISYTLCSLPSLSNCWCWCWSWFLLLLLLPLPPPPPPPAAAAAMEIMGSMWLAVALATLGGFAFLKWVLKSVNPWVYESQLGDMRYSLPPGDLGWPIIGNMWSFLRAFRSDNPDSFMGSFVSRPTSSCLEKGAVASLVAYCNVFSYLTVFLRQPILVILNVCTNNIFKIHRFGRTGIYKAFMFGNPSVIVTLPETSRRVLNDDDAFKPGWPTSTVELIGKKSFIGIPFEEHKRLRRLTAAPVNGHEALNIYIPYIEKIVISTLDKWSKTGKIEFLTELRKLTFRIIMYIFLSSESEEVMEALEREYTTLNYGVRAMAINIPGFAYHKALKARKNLVAAFQSVLTERRMQRKTNTYSTKKKDMLDALIDVKDDKGETLDDEEIIDIMLMYLNAGHESSGHTTMWAAVFLQQHPEYLKIAKEEQERIVKKRPPTQKGLNLKEIREMEYLSKVIDETLRLITFSLMVFREAKADVNISGYTIPKGWKALVWFRSIHLDPEIYPNPKAFDPDRWNDYNAKAGTFLPFGAGSRLCPGNDLAKLEISIFLHHFLLNYKLERLNPRSKIRFLPHTRPQDNCLAIIRKNKPSQT</sequence>
<evidence type="ECO:0000256" key="6">
    <source>
        <dbReference type="ARBA" id="ARBA00023004"/>
    </source>
</evidence>
<dbReference type="PANTHER" id="PTHR24286:SF356">
    <property type="entry name" value="ENT-KAURENOIC ACID OXIDASE 2"/>
    <property type="match status" value="1"/>
</dbReference>
<evidence type="ECO:0000256" key="1">
    <source>
        <dbReference type="ARBA" id="ARBA00004167"/>
    </source>
</evidence>
<dbReference type="PRINTS" id="PR00463">
    <property type="entry name" value="EP450I"/>
</dbReference>
<keyword evidence="5" id="KW-1133">Transmembrane helix</keyword>